<evidence type="ECO:0000313" key="3">
    <source>
        <dbReference type="RefSeq" id="XP_025424605.1"/>
    </source>
</evidence>
<gene>
    <name evidence="3" type="primary">LOC112693651</name>
</gene>
<evidence type="ECO:0000256" key="1">
    <source>
        <dbReference type="SAM" id="SignalP"/>
    </source>
</evidence>
<organism evidence="2 3">
    <name type="scientific">Sipha flava</name>
    <name type="common">yellow sugarcane aphid</name>
    <dbReference type="NCBI Taxonomy" id="143950"/>
    <lineage>
        <taxon>Eukaryota</taxon>
        <taxon>Metazoa</taxon>
        <taxon>Ecdysozoa</taxon>
        <taxon>Arthropoda</taxon>
        <taxon>Hexapoda</taxon>
        <taxon>Insecta</taxon>
        <taxon>Pterygota</taxon>
        <taxon>Neoptera</taxon>
        <taxon>Paraneoptera</taxon>
        <taxon>Hemiptera</taxon>
        <taxon>Sternorrhyncha</taxon>
        <taxon>Aphidomorpha</taxon>
        <taxon>Aphidoidea</taxon>
        <taxon>Aphididae</taxon>
        <taxon>Sipha</taxon>
    </lineage>
</organism>
<accession>A0A8B8GNM6</accession>
<keyword evidence="1" id="KW-0732">Signal</keyword>
<keyword evidence="2" id="KW-1185">Reference proteome</keyword>
<dbReference type="RefSeq" id="XP_025424605.1">
    <property type="nucleotide sequence ID" value="XM_025568820.1"/>
</dbReference>
<protein>
    <submittedName>
        <fullName evidence="3">Uncharacterized protein LOC112693651 isoform X1</fullName>
    </submittedName>
</protein>
<dbReference type="AlphaFoldDB" id="A0A8B8GNM6"/>
<dbReference type="OrthoDB" id="6363452at2759"/>
<feature type="chain" id="PRO_5034144555" evidence="1">
    <location>
        <begin position="23"/>
        <end position="264"/>
    </location>
</feature>
<proteinExistence type="predicted"/>
<evidence type="ECO:0000313" key="2">
    <source>
        <dbReference type="Proteomes" id="UP000694846"/>
    </source>
</evidence>
<reference evidence="3" key="1">
    <citation type="submission" date="2025-08" db="UniProtKB">
        <authorList>
            <consortium name="RefSeq"/>
        </authorList>
    </citation>
    <scope>IDENTIFICATION</scope>
    <source>
        <tissue evidence="3">Whole body</tissue>
    </source>
</reference>
<dbReference type="GeneID" id="112693651"/>
<name>A0A8B8GNM6_9HEMI</name>
<sequence>MQSPIGIVSMCMLLVVTRSISGHAIDSHDHVEDEGADQKPAEQRELDMESIFAGFAKSMIGRTGASSSQNQHCINPGVKKRFNQGFCKMSSLTTLSGPCEFFKMGLGLCDLPDILLLSLNLSNIVLMLVLKGLIWGASYMQGVGGGKGRKEGLAEGAPLSQSLFTETDMLLFLGYMVADESGHYDCLNRVACEQPARSESYLRSAEMVWKTAKLLDGVIPLDSKYEKMLIELQEAIEDGRANGDCQAKYKCSEPTNTEDSFNLI</sequence>
<feature type="signal peptide" evidence="1">
    <location>
        <begin position="1"/>
        <end position="22"/>
    </location>
</feature>
<dbReference type="Proteomes" id="UP000694846">
    <property type="component" value="Unplaced"/>
</dbReference>